<protein>
    <submittedName>
        <fullName evidence="5">6-carboxytetrahydropterin synthase QueD</fullName>
    </submittedName>
</protein>
<dbReference type="InterPro" id="IPR007115">
    <property type="entry name" value="6-PTP_synth/QueD"/>
</dbReference>
<name>A0A2V3HW41_9ARCH</name>
<dbReference type="Proteomes" id="UP000248161">
    <property type="component" value="Unassembled WGS sequence"/>
</dbReference>
<accession>A0A2V3HW41</accession>
<evidence type="ECO:0000313" key="5">
    <source>
        <dbReference type="EMBL" id="PXF21961.1"/>
    </source>
</evidence>
<reference evidence="5 6" key="1">
    <citation type="journal article" date="2015" name="Nat. Commun.">
        <title>Genomic and transcriptomic evidence for scavenging of diverse organic compounds by widespread deep-sea archaea.</title>
        <authorList>
            <person name="Li M."/>
            <person name="Baker B.J."/>
            <person name="Anantharaman K."/>
            <person name="Jain S."/>
            <person name="Breier J.A."/>
            <person name="Dick G.J."/>
        </authorList>
    </citation>
    <scope>NUCLEOTIDE SEQUENCE [LARGE SCALE GENOMIC DNA]</scope>
    <source>
        <strain evidence="5">Cayman_51_deep</strain>
    </source>
</reference>
<comment type="cofactor">
    <cofactor evidence="1">
        <name>Zn(2+)</name>
        <dbReference type="ChEBI" id="CHEBI:29105"/>
    </cofactor>
</comment>
<evidence type="ECO:0000256" key="2">
    <source>
        <dbReference type="ARBA" id="ARBA00022723"/>
    </source>
</evidence>
<organism evidence="5 6">
    <name type="scientific">Candidatus Thalassarchaeum betae</name>
    <dbReference type="NCBI Taxonomy" id="2599289"/>
    <lineage>
        <taxon>Archaea</taxon>
        <taxon>Methanobacteriati</taxon>
        <taxon>Thermoplasmatota</taxon>
        <taxon>Candidatus Poseidoniia</taxon>
        <taxon>Candidatus Poseidoniales</taxon>
        <taxon>Candidatus Thalassarchaeaceae</taxon>
        <taxon>Candidatus Thalassarchaeum</taxon>
    </lineage>
</organism>
<gene>
    <name evidence="5" type="ORF">CXX69_02320</name>
</gene>
<keyword evidence="2" id="KW-0479">Metal-binding</keyword>
<keyword evidence="3" id="KW-0862">Zinc</keyword>
<proteinExistence type="predicted"/>
<keyword evidence="4" id="KW-0456">Lyase</keyword>
<dbReference type="EMBL" id="PSPG01000004">
    <property type="protein sequence ID" value="PXF21961.1"/>
    <property type="molecule type" value="Genomic_DNA"/>
</dbReference>
<dbReference type="GO" id="GO:0016829">
    <property type="term" value="F:lyase activity"/>
    <property type="evidence" value="ECO:0007669"/>
    <property type="project" value="UniProtKB-KW"/>
</dbReference>
<dbReference type="PANTHER" id="PTHR12589:SF7">
    <property type="entry name" value="6-PYRUVOYL TETRAHYDROBIOPTERIN SYNTHASE"/>
    <property type="match status" value="1"/>
</dbReference>
<dbReference type="InterPro" id="IPR038418">
    <property type="entry name" value="6-PTP_synth/QueD_sf"/>
</dbReference>
<evidence type="ECO:0000313" key="6">
    <source>
        <dbReference type="Proteomes" id="UP000248161"/>
    </source>
</evidence>
<dbReference type="SUPFAM" id="SSF55620">
    <property type="entry name" value="Tetrahydrobiopterin biosynthesis enzymes-like"/>
    <property type="match status" value="1"/>
</dbReference>
<dbReference type="GO" id="GO:0046872">
    <property type="term" value="F:metal ion binding"/>
    <property type="evidence" value="ECO:0007669"/>
    <property type="project" value="UniProtKB-KW"/>
</dbReference>
<dbReference type="PANTHER" id="PTHR12589">
    <property type="entry name" value="PYRUVOYL TETRAHYDROBIOPTERIN SYNTHASE"/>
    <property type="match status" value="1"/>
</dbReference>
<dbReference type="AlphaFoldDB" id="A0A2V3HW41"/>
<evidence type="ECO:0000256" key="3">
    <source>
        <dbReference type="ARBA" id="ARBA00022833"/>
    </source>
</evidence>
<comment type="caution">
    <text evidence="5">The sequence shown here is derived from an EMBL/GenBank/DDBJ whole genome shotgun (WGS) entry which is preliminary data.</text>
</comment>
<dbReference type="Pfam" id="PF01242">
    <property type="entry name" value="PTPS"/>
    <property type="match status" value="1"/>
</dbReference>
<evidence type="ECO:0000256" key="1">
    <source>
        <dbReference type="ARBA" id="ARBA00001947"/>
    </source>
</evidence>
<sequence>MSTSIRRWVETDTGHRVPNHRSKCRNLHGHRYRWEAELEGEVVTREGVSEEGMLIDFGDVSEILEEQIHDVVDHAFIVYEGDAEAMQALSVMGDDHKTLVVPFVPTAENLAKWAFSVVESHITTAYGNDLRLVAFHVRETPKSCASWRL</sequence>
<evidence type="ECO:0000256" key="4">
    <source>
        <dbReference type="ARBA" id="ARBA00023239"/>
    </source>
</evidence>
<dbReference type="Gene3D" id="3.30.479.10">
    <property type="entry name" value="6-pyruvoyl tetrahydropterin synthase/QueD"/>
    <property type="match status" value="1"/>
</dbReference>